<protein>
    <submittedName>
        <fullName evidence="2">Uncharacterized protein</fullName>
    </submittedName>
</protein>
<proteinExistence type="predicted"/>
<sequence length="67" mass="7430">MCLLGRKATQNAKQSPKNGPAQFRHPETRTASLTAARKRDSVVDRGDTGLESSQWVKCMLYDPSLKP</sequence>
<dbReference type="Proteomes" id="UP001066276">
    <property type="component" value="Chromosome 9"/>
</dbReference>
<keyword evidence="3" id="KW-1185">Reference proteome</keyword>
<name>A0AAV7MNK0_PLEWA</name>
<evidence type="ECO:0000313" key="2">
    <source>
        <dbReference type="EMBL" id="KAJ1104932.1"/>
    </source>
</evidence>
<gene>
    <name evidence="2" type="ORF">NDU88_002340</name>
</gene>
<dbReference type="AlphaFoldDB" id="A0AAV7MNK0"/>
<evidence type="ECO:0000313" key="3">
    <source>
        <dbReference type="Proteomes" id="UP001066276"/>
    </source>
</evidence>
<feature type="compositionally biased region" description="Basic and acidic residues" evidence="1">
    <location>
        <begin position="37"/>
        <end position="48"/>
    </location>
</feature>
<organism evidence="2 3">
    <name type="scientific">Pleurodeles waltl</name>
    <name type="common">Iberian ribbed newt</name>
    <dbReference type="NCBI Taxonomy" id="8319"/>
    <lineage>
        <taxon>Eukaryota</taxon>
        <taxon>Metazoa</taxon>
        <taxon>Chordata</taxon>
        <taxon>Craniata</taxon>
        <taxon>Vertebrata</taxon>
        <taxon>Euteleostomi</taxon>
        <taxon>Amphibia</taxon>
        <taxon>Batrachia</taxon>
        <taxon>Caudata</taxon>
        <taxon>Salamandroidea</taxon>
        <taxon>Salamandridae</taxon>
        <taxon>Pleurodelinae</taxon>
        <taxon>Pleurodeles</taxon>
    </lineage>
</organism>
<reference evidence="2" key="1">
    <citation type="journal article" date="2022" name="bioRxiv">
        <title>Sequencing and chromosome-scale assembly of the giantPleurodeles waltlgenome.</title>
        <authorList>
            <person name="Brown T."/>
            <person name="Elewa A."/>
            <person name="Iarovenko S."/>
            <person name="Subramanian E."/>
            <person name="Araus A.J."/>
            <person name="Petzold A."/>
            <person name="Susuki M."/>
            <person name="Suzuki K.-i.T."/>
            <person name="Hayashi T."/>
            <person name="Toyoda A."/>
            <person name="Oliveira C."/>
            <person name="Osipova E."/>
            <person name="Leigh N.D."/>
            <person name="Simon A."/>
            <person name="Yun M.H."/>
        </authorList>
    </citation>
    <scope>NUCLEOTIDE SEQUENCE</scope>
    <source>
        <strain evidence="2">20211129_DDA</strain>
        <tissue evidence="2">Liver</tissue>
    </source>
</reference>
<comment type="caution">
    <text evidence="2">The sequence shown here is derived from an EMBL/GenBank/DDBJ whole genome shotgun (WGS) entry which is preliminary data.</text>
</comment>
<evidence type="ECO:0000256" key="1">
    <source>
        <dbReference type="SAM" id="MobiDB-lite"/>
    </source>
</evidence>
<feature type="compositionally biased region" description="Polar residues" evidence="1">
    <location>
        <begin position="8"/>
        <end position="17"/>
    </location>
</feature>
<dbReference type="EMBL" id="JANPWB010000013">
    <property type="protein sequence ID" value="KAJ1104932.1"/>
    <property type="molecule type" value="Genomic_DNA"/>
</dbReference>
<feature type="region of interest" description="Disordered" evidence="1">
    <location>
        <begin position="1"/>
        <end position="48"/>
    </location>
</feature>
<accession>A0AAV7MNK0</accession>